<keyword evidence="3" id="KW-1185">Reference proteome</keyword>
<gene>
    <name evidence="2" type="ORF">H9655_02715</name>
</gene>
<evidence type="ECO:0000313" key="3">
    <source>
        <dbReference type="Proteomes" id="UP000657931"/>
    </source>
</evidence>
<sequence length="74" mass="8804">MANTEPIIYDPQKLDEMKKKLVDNIIEEKKFLEERLLFLEKAERSHKEKKLVAFFDGEASYVINNDGQFVKDER</sequence>
<organism evidence="2 3">
    <name type="scientific">Cytobacillus stercorigallinarum</name>
    <dbReference type="NCBI Taxonomy" id="2762240"/>
    <lineage>
        <taxon>Bacteria</taxon>
        <taxon>Bacillati</taxon>
        <taxon>Bacillota</taxon>
        <taxon>Bacilli</taxon>
        <taxon>Bacillales</taxon>
        <taxon>Bacillaceae</taxon>
        <taxon>Cytobacillus</taxon>
    </lineage>
</organism>
<dbReference type="Proteomes" id="UP000657931">
    <property type="component" value="Unassembled WGS sequence"/>
</dbReference>
<protein>
    <submittedName>
        <fullName evidence="2">Uncharacterized protein</fullName>
    </submittedName>
</protein>
<comment type="caution">
    <text evidence="2">The sequence shown here is derived from an EMBL/GenBank/DDBJ whole genome shotgun (WGS) entry which is preliminary data.</text>
</comment>
<feature type="coiled-coil region" evidence="1">
    <location>
        <begin position="22"/>
        <end position="49"/>
    </location>
</feature>
<evidence type="ECO:0000313" key="2">
    <source>
        <dbReference type="EMBL" id="MBD7935929.1"/>
    </source>
</evidence>
<evidence type="ECO:0000256" key="1">
    <source>
        <dbReference type="SAM" id="Coils"/>
    </source>
</evidence>
<keyword evidence="1" id="KW-0175">Coiled coil</keyword>
<accession>A0ABR8QK93</accession>
<name>A0ABR8QK93_9BACI</name>
<dbReference type="RefSeq" id="WP_191810616.1">
    <property type="nucleotide sequence ID" value="NZ_JACSQT010000001.1"/>
</dbReference>
<dbReference type="EMBL" id="JACSQT010000001">
    <property type="protein sequence ID" value="MBD7935929.1"/>
    <property type="molecule type" value="Genomic_DNA"/>
</dbReference>
<reference evidence="2 3" key="1">
    <citation type="submission" date="2020-08" db="EMBL/GenBank/DDBJ databases">
        <title>A Genomic Blueprint of the Chicken Gut Microbiome.</title>
        <authorList>
            <person name="Gilroy R."/>
            <person name="Ravi A."/>
            <person name="Getino M."/>
            <person name="Pursley I."/>
            <person name="Horton D.L."/>
            <person name="Alikhan N.-F."/>
            <person name="Baker D."/>
            <person name="Gharbi K."/>
            <person name="Hall N."/>
            <person name="Watson M."/>
            <person name="Adriaenssens E.M."/>
            <person name="Foster-Nyarko E."/>
            <person name="Jarju S."/>
            <person name="Secka A."/>
            <person name="Antonio M."/>
            <person name="Oren A."/>
            <person name="Chaudhuri R."/>
            <person name="La Ragione R.M."/>
            <person name="Hildebrand F."/>
            <person name="Pallen M.J."/>
        </authorList>
    </citation>
    <scope>NUCLEOTIDE SEQUENCE [LARGE SCALE GENOMIC DNA]</scope>
    <source>
        <strain evidence="2 3">Sa5YUA1</strain>
    </source>
</reference>
<proteinExistence type="predicted"/>